<proteinExistence type="predicted"/>
<reference evidence="2" key="1">
    <citation type="journal article" date="2019" name="Int. J. Syst. Evol. Microbiol.">
        <title>The Global Catalogue of Microorganisms (GCM) 10K type strain sequencing project: providing services to taxonomists for standard genome sequencing and annotation.</title>
        <authorList>
            <consortium name="The Broad Institute Genomics Platform"/>
            <consortium name="The Broad Institute Genome Sequencing Center for Infectious Disease"/>
            <person name="Wu L."/>
            <person name="Ma J."/>
        </authorList>
    </citation>
    <scope>NUCLEOTIDE SEQUENCE [LARGE SCALE GENOMIC DNA]</scope>
    <source>
        <strain evidence="2">ZS-35-S2</strain>
    </source>
</reference>
<accession>A0ABW1KJB5</accession>
<keyword evidence="2" id="KW-1185">Reference proteome</keyword>
<name>A0ABW1KJB5_9ACTN</name>
<organism evidence="1 2">
    <name type="scientific">Plantactinospora solaniradicis</name>
    <dbReference type="NCBI Taxonomy" id="1723736"/>
    <lineage>
        <taxon>Bacteria</taxon>
        <taxon>Bacillati</taxon>
        <taxon>Actinomycetota</taxon>
        <taxon>Actinomycetes</taxon>
        <taxon>Micromonosporales</taxon>
        <taxon>Micromonosporaceae</taxon>
        <taxon>Plantactinospora</taxon>
    </lineage>
</organism>
<evidence type="ECO:0000313" key="2">
    <source>
        <dbReference type="Proteomes" id="UP001596203"/>
    </source>
</evidence>
<evidence type="ECO:0008006" key="3">
    <source>
        <dbReference type="Google" id="ProtNLM"/>
    </source>
</evidence>
<dbReference type="Proteomes" id="UP001596203">
    <property type="component" value="Unassembled WGS sequence"/>
</dbReference>
<sequence>MTMRSQYEHFRAELDAHPVRGRSPRGYVEVQRDDRGEINVLIERGAFGQLTHKELTNEVHGALTAALHDYSRTSERLFQRWGGNL</sequence>
<dbReference type="RefSeq" id="WP_377430593.1">
    <property type="nucleotide sequence ID" value="NZ_JBHSPR010000053.1"/>
</dbReference>
<evidence type="ECO:0000313" key="1">
    <source>
        <dbReference type="EMBL" id="MFC6021850.1"/>
    </source>
</evidence>
<comment type="caution">
    <text evidence="1">The sequence shown here is derived from an EMBL/GenBank/DDBJ whole genome shotgun (WGS) entry which is preliminary data.</text>
</comment>
<protein>
    <recommendedName>
        <fullName evidence="3">YbaB/EbfC family DNA-binding protein</fullName>
    </recommendedName>
</protein>
<dbReference type="EMBL" id="JBHSPR010000053">
    <property type="protein sequence ID" value="MFC6021850.1"/>
    <property type="molecule type" value="Genomic_DNA"/>
</dbReference>
<gene>
    <name evidence="1" type="ORF">ACFP2T_37525</name>
</gene>